<geneLocation type="plasmid" evidence="1 2">
    <name>unnamed1</name>
</geneLocation>
<keyword evidence="2" id="KW-1185">Reference proteome</keyword>
<keyword evidence="1" id="KW-0614">Plasmid</keyword>
<protein>
    <recommendedName>
        <fullName evidence="3">DNA methylase N-4/N-6 domain-containing protein</fullName>
    </recommendedName>
</protein>
<dbReference type="KEGG" id="rub:GBA63_22310"/>
<name>A0A6G8QGT5_9ACTN</name>
<evidence type="ECO:0000313" key="2">
    <source>
        <dbReference type="Proteomes" id="UP000501452"/>
    </source>
</evidence>
<sequence length="645" mass="70668">MGSVIDKVPWGEVDERIGVQRTNREAHSPAISVFRWWARRQHPAMGAILDAAREELGAEGLVVSDPFSGGGTVAIEAVRRGLPVYAQDLYPWPVRGLAAALNPAALELLEDAADRLLDALEPYRAWYRRQEGDVVWEATHVLRVRVIPCPHCDVPIHLFREPLVSVASRGKDEKFAFFGCRSCGTVSRRRASVRSFGCAGCSRRWPVEKAGRPRPDELVGCPHCRRGVARSSVSWGSASWRPVLVQERSPSWSKNASSVLRPVGEGDPVGDVAESPEEEEALRLDIPDGLETRHLVLSGYRTWADLYTHRQLRTLLRALDLVREFDYPEGVKDRLALAVLGASEMPGYLCRWDRHNPKVFEAIANHRYARYTQVAVEANLLSPIGRGTLPRRLQAAQRALKWLVESAPMPSRIGVRQNGAPRRRLGPGEVLLATGTSAEQGLEDGGARLVLTDPPYHDDVQYGELARLFHAWLGAYDGVQANPDEHAEAAPNPTRGADTQSYEDTVAGCLAESRRTLTGDGRLILTFHNNDIAAWESLSNALRRSGFRVVGLAVVDSENAADHSKRGKRAFLCDLVIECVASAEADTHPGAPQVSTRADTDQRKNLLAAGLAVAEACNGRHADGLGVIYRRHLDGLGGTPPVLIG</sequence>
<dbReference type="AlphaFoldDB" id="A0A6G8QGT5"/>
<reference evidence="1 2" key="1">
    <citation type="submission" date="2019-10" db="EMBL/GenBank/DDBJ databases">
        <title>Rubrobacter sp nov SCSIO 52090 isolated from a deep-sea sediment in the South China Sea.</title>
        <authorList>
            <person name="Chen R.W."/>
        </authorList>
    </citation>
    <scope>NUCLEOTIDE SEQUENCE [LARGE SCALE GENOMIC DNA]</scope>
    <source>
        <strain evidence="1 2">SCSIO 52909</strain>
        <plasmid evidence="1 2">unnamed1</plasmid>
    </source>
</reference>
<proteinExistence type="predicted"/>
<dbReference type="EMBL" id="CP045120">
    <property type="protein sequence ID" value="QIN85437.1"/>
    <property type="molecule type" value="Genomic_DNA"/>
</dbReference>
<accession>A0A6G8QGT5</accession>
<evidence type="ECO:0000313" key="1">
    <source>
        <dbReference type="EMBL" id="QIN85437.1"/>
    </source>
</evidence>
<dbReference type="Gene3D" id="3.40.50.150">
    <property type="entry name" value="Vaccinia Virus protein VP39"/>
    <property type="match status" value="1"/>
</dbReference>
<dbReference type="SUPFAM" id="SSF53335">
    <property type="entry name" value="S-adenosyl-L-methionine-dependent methyltransferases"/>
    <property type="match status" value="2"/>
</dbReference>
<dbReference type="Proteomes" id="UP000501452">
    <property type="component" value="Plasmid unnamed1"/>
</dbReference>
<dbReference type="REBASE" id="397936">
    <property type="entry name" value="M.Rsp52909ORF22310P"/>
</dbReference>
<gene>
    <name evidence="1" type="ORF">GBA63_22310</name>
</gene>
<dbReference type="InterPro" id="IPR029063">
    <property type="entry name" value="SAM-dependent_MTases_sf"/>
</dbReference>
<evidence type="ECO:0008006" key="3">
    <source>
        <dbReference type="Google" id="ProtNLM"/>
    </source>
</evidence>
<dbReference type="RefSeq" id="WP_166180741.1">
    <property type="nucleotide sequence ID" value="NZ_CP045120.1"/>
</dbReference>
<organism evidence="1 2">
    <name type="scientific">Rubrobacter tropicus</name>
    <dbReference type="NCBI Taxonomy" id="2653851"/>
    <lineage>
        <taxon>Bacteria</taxon>
        <taxon>Bacillati</taxon>
        <taxon>Actinomycetota</taxon>
        <taxon>Rubrobacteria</taxon>
        <taxon>Rubrobacterales</taxon>
        <taxon>Rubrobacteraceae</taxon>
        <taxon>Rubrobacter</taxon>
    </lineage>
</organism>